<protein>
    <submittedName>
        <fullName evidence="1">Uncharacterized protein</fullName>
    </submittedName>
</protein>
<name>A0A7S9KLC2_EPIFF</name>
<accession>A0A7S9KLC2</accession>
<organism evidence="1 2">
    <name type="scientific">Epichloe festucae (strain Fl1)</name>
    <dbReference type="NCBI Taxonomy" id="877507"/>
    <lineage>
        <taxon>Eukaryota</taxon>
        <taxon>Fungi</taxon>
        <taxon>Dikarya</taxon>
        <taxon>Ascomycota</taxon>
        <taxon>Pezizomycotina</taxon>
        <taxon>Sordariomycetes</taxon>
        <taxon>Hypocreomycetidae</taxon>
        <taxon>Hypocreales</taxon>
        <taxon>Clavicipitaceae</taxon>
        <taxon>Epichloe</taxon>
    </lineage>
</organism>
<dbReference type="Proteomes" id="UP000594364">
    <property type="component" value="Chromosome 1"/>
</dbReference>
<sequence length="138" mass="15759">MGSQTLTQTVPKTPESPFFTTSTPIVRRQGINSAETPSCTNGMPDRAIHFVRHSVWMGHEHAHLIKESTHSSLQRDSQTFCYFVTHHQLRLLLRAISEENLHNHLYTASTFLSSRCRPVFADPSPPFSKNTLEFCQYD</sequence>
<gene>
    <name evidence="1" type="ORF">C2857_006087</name>
</gene>
<proteinExistence type="predicted"/>
<evidence type="ECO:0000313" key="1">
    <source>
        <dbReference type="EMBL" id="QPG94447.1"/>
    </source>
</evidence>
<dbReference type="EMBL" id="CP031385">
    <property type="protein sequence ID" value="QPG94447.1"/>
    <property type="molecule type" value="Genomic_DNA"/>
</dbReference>
<evidence type="ECO:0000313" key="2">
    <source>
        <dbReference type="Proteomes" id="UP000594364"/>
    </source>
</evidence>
<keyword evidence="2" id="KW-1185">Reference proteome</keyword>
<reference evidence="1 2" key="1">
    <citation type="journal article" date="2018" name="PLoS Genet.">
        <title>Repeat elements organise 3D genome structure and mediate transcription in the filamentous fungus Epichloe festucae.</title>
        <authorList>
            <person name="Winter D.J."/>
            <person name="Ganley A.R.D."/>
            <person name="Young C.A."/>
            <person name="Liachko I."/>
            <person name="Schardl C.L."/>
            <person name="Dupont P.Y."/>
            <person name="Berry D."/>
            <person name="Ram A."/>
            <person name="Scott B."/>
            <person name="Cox M.P."/>
        </authorList>
    </citation>
    <scope>NUCLEOTIDE SEQUENCE [LARGE SCALE GENOMIC DNA]</scope>
    <source>
        <strain evidence="1 2">Fl1</strain>
    </source>
</reference>
<dbReference type="AlphaFoldDB" id="A0A7S9KLC2"/>